<name>A0A0C4YL85_9BURK</name>
<dbReference type="EMBL" id="CP010537">
    <property type="protein sequence ID" value="AJG23330.1"/>
    <property type="molecule type" value="Genomic_DNA"/>
</dbReference>
<evidence type="ECO:0000313" key="2">
    <source>
        <dbReference type="EMBL" id="AJG23330.1"/>
    </source>
</evidence>
<dbReference type="KEGG" id="cbw:RR42_s1742"/>
<keyword evidence="3" id="KW-1185">Reference proteome</keyword>
<dbReference type="Proteomes" id="UP000031843">
    <property type="component" value="Chromosome secondary"/>
</dbReference>
<dbReference type="PANTHER" id="PTHR42928">
    <property type="entry name" value="TRICARBOXYLATE-BINDING PROTEIN"/>
    <property type="match status" value="1"/>
</dbReference>
<dbReference type="PANTHER" id="PTHR42928:SF5">
    <property type="entry name" value="BLR1237 PROTEIN"/>
    <property type="match status" value="1"/>
</dbReference>
<dbReference type="PIRSF" id="PIRSF017082">
    <property type="entry name" value="YflP"/>
    <property type="match status" value="1"/>
</dbReference>
<evidence type="ECO:0000256" key="1">
    <source>
        <dbReference type="ARBA" id="ARBA00006987"/>
    </source>
</evidence>
<accession>A0A0C4YL85</accession>
<organism evidence="2 3">
    <name type="scientific">Cupriavidus basilensis</name>
    <dbReference type="NCBI Taxonomy" id="68895"/>
    <lineage>
        <taxon>Bacteria</taxon>
        <taxon>Pseudomonadati</taxon>
        <taxon>Pseudomonadota</taxon>
        <taxon>Betaproteobacteria</taxon>
        <taxon>Burkholderiales</taxon>
        <taxon>Burkholderiaceae</taxon>
        <taxon>Cupriavidus</taxon>
    </lineage>
</organism>
<dbReference type="SUPFAM" id="SSF53850">
    <property type="entry name" value="Periplasmic binding protein-like II"/>
    <property type="match status" value="1"/>
</dbReference>
<dbReference type="Pfam" id="PF03401">
    <property type="entry name" value="TctC"/>
    <property type="match status" value="1"/>
</dbReference>
<sequence>MLLHLRPLRAGQPAHPSHPASHAAFRCASHVVSRAISRAVSQSRLACGLLACALAAVGALPAHAQDPWPAKPVNYVVPFAAGGTTDVLGRLIGQRLSQMIGQPVVVENRAGAGGNIGSDYVAKAAPDGYTLVGGTISSHSINVSLYPKMPYDPIKNFQPVALIGTLPNLLVVNANSPWKTVQDVIAAAKAKPGAVSFGSAGNGTSQHLAGELFSSMAGVKLLHVPFKGSSPAVQALLGNQVDVLFENSVAAMPMIQSGKFRALATTAAKRARELPDVPTVAEAGGPKLQGYEIVSWQAVFAPAGTPAPIVNRLAADIGKIIQEPDMRARLASLGIEPSGAGPAELGAFQKSEVAKWAQLIKSANIRPE</sequence>
<dbReference type="STRING" id="68895.RR42_s1742"/>
<dbReference type="CDD" id="cd13578">
    <property type="entry name" value="PBP2_Bug27"/>
    <property type="match status" value="1"/>
</dbReference>
<protein>
    <submittedName>
        <fullName evidence="2">Tricarboxylate transport protein TctC</fullName>
    </submittedName>
</protein>
<reference evidence="2 3" key="1">
    <citation type="journal article" date="2015" name="Genome Announc.">
        <title>Complete Genome Sequence of Cupriavidus basilensis 4G11, Isolated from the Oak Ridge Field Research Center Site.</title>
        <authorList>
            <person name="Ray J."/>
            <person name="Waters R.J."/>
            <person name="Skerker J.M."/>
            <person name="Kuehl J.V."/>
            <person name="Price M.N."/>
            <person name="Huang J."/>
            <person name="Chakraborty R."/>
            <person name="Arkin A.P."/>
            <person name="Deutschbauer A."/>
        </authorList>
    </citation>
    <scope>NUCLEOTIDE SEQUENCE [LARGE SCALE GENOMIC DNA]</scope>
    <source>
        <strain evidence="2">4G11</strain>
    </source>
</reference>
<dbReference type="InterPro" id="IPR042100">
    <property type="entry name" value="Bug_dom1"/>
</dbReference>
<dbReference type="RefSeq" id="WP_144409986.1">
    <property type="nucleotide sequence ID" value="NZ_CP010537.1"/>
</dbReference>
<dbReference type="Gene3D" id="3.40.190.150">
    <property type="entry name" value="Bordetella uptake gene, domain 1"/>
    <property type="match status" value="1"/>
</dbReference>
<dbReference type="InterPro" id="IPR005064">
    <property type="entry name" value="BUG"/>
</dbReference>
<gene>
    <name evidence="2" type="ORF">RR42_s1742</name>
</gene>
<comment type="similarity">
    <text evidence="1">Belongs to the UPF0065 (bug) family.</text>
</comment>
<proteinExistence type="inferred from homology"/>
<evidence type="ECO:0000313" key="3">
    <source>
        <dbReference type="Proteomes" id="UP000031843"/>
    </source>
</evidence>
<dbReference type="AlphaFoldDB" id="A0A0C4YL85"/>
<dbReference type="Gene3D" id="3.40.190.10">
    <property type="entry name" value="Periplasmic binding protein-like II"/>
    <property type="match status" value="1"/>
</dbReference>
<dbReference type="OrthoDB" id="8678477at2"/>